<gene>
    <name evidence="1" type="ORF">S01H1_70088</name>
</gene>
<protein>
    <recommendedName>
        <fullName evidence="2">DUF1269 domain-containing protein</fullName>
    </recommendedName>
</protein>
<proteinExistence type="predicted"/>
<accession>X0WIA1</accession>
<reference evidence="1" key="1">
    <citation type="journal article" date="2014" name="Front. Microbiol.">
        <title>High frequency of phylogenetically diverse reductive dehalogenase-homologous genes in deep subseafloor sedimentary metagenomes.</title>
        <authorList>
            <person name="Kawai M."/>
            <person name="Futagami T."/>
            <person name="Toyoda A."/>
            <person name="Takaki Y."/>
            <person name="Nishi S."/>
            <person name="Hori S."/>
            <person name="Arai W."/>
            <person name="Tsubouchi T."/>
            <person name="Morono Y."/>
            <person name="Uchiyama I."/>
            <person name="Ito T."/>
            <person name="Fujiyama A."/>
            <person name="Inagaki F."/>
            <person name="Takami H."/>
        </authorList>
    </citation>
    <scope>NUCLEOTIDE SEQUENCE</scope>
    <source>
        <strain evidence="1">Expedition CK06-06</strain>
    </source>
</reference>
<dbReference type="InterPro" id="IPR046288">
    <property type="entry name" value="DUF6325"/>
</dbReference>
<dbReference type="EMBL" id="BARS01046578">
    <property type="protein sequence ID" value="GAG30704.1"/>
    <property type="molecule type" value="Genomic_DNA"/>
</dbReference>
<name>X0WIA1_9ZZZZ</name>
<dbReference type="Pfam" id="PF19850">
    <property type="entry name" value="DUF6325"/>
    <property type="match status" value="1"/>
</dbReference>
<comment type="caution">
    <text evidence="1">The sequence shown here is derived from an EMBL/GenBank/DDBJ whole genome shotgun (WGS) entry which is preliminary data.</text>
</comment>
<dbReference type="AlphaFoldDB" id="X0WIA1"/>
<evidence type="ECO:0000313" key="1">
    <source>
        <dbReference type="EMBL" id="GAG30704.1"/>
    </source>
</evidence>
<organism evidence="1">
    <name type="scientific">marine sediment metagenome</name>
    <dbReference type="NCBI Taxonomy" id="412755"/>
    <lineage>
        <taxon>unclassified sequences</taxon>
        <taxon>metagenomes</taxon>
        <taxon>ecological metagenomes</taxon>
    </lineage>
</organism>
<sequence length="140" mass="14953">MKKHGPVDVMVLAFGEARFDGSALAELERQSAVGTIRVLDLIILLKDEEEQCWRIEVSDLTPEQAAAVAFIEAETLGLFDDEDVAILCEGMVPGSAVVALAIENTWAVELANAIHAEGGELAFNSRVPALVVDEAFASLS</sequence>
<evidence type="ECO:0008006" key="2">
    <source>
        <dbReference type="Google" id="ProtNLM"/>
    </source>
</evidence>